<sequence>MQKLKDENAYIYIEIFNFDFRYKKKNIVFSEFFDKLDNFYYIGIYYKLENDLIFLKKFNPYRYFLQPLKFESLESCRAYCKETSELLKNNIIKAL</sequence>
<accession>A0A1W6JKQ2</accession>
<gene>
    <name evidence="1" type="ORF">AM4_144</name>
</gene>
<organism evidence="1 2">
    <name type="scientific">Lactococcus phage AM4</name>
    <dbReference type="NCBI Taxonomy" id="1965472"/>
    <lineage>
        <taxon>Viruses</taxon>
        <taxon>Duplodnaviria</taxon>
        <taxon>Heunggongvirae</taxon>
        <taxon>Uroviricota</taxon>
        <taxon>Caudoviricetes</taxon>
        <taxon>Audreyjarvisvirus</taxon>
        <taxon>Audreyjarvisvirus AM4</taxon>
    </lineage>
</organism>
<dbReference type="Proteomes" id="UP000223361">
    <property type="component" value="Segment"/>
</dbReference>
<evidence type="ECO:0000313" key="2">
    <source>
        <dbReference type="Proteomes" id="UP000223361"/>
    </source>
</evidence>
<keyword evidence="2" id="KW-1185">Reference proteome</keyword>
<name>A0A1W6JKQ2_9CAUD</name>
<proteinExistence type="predicted"/>
<protein>
    <submittedName>
        <fullName evidence="1">Uncharacterized protein</fullName>
    </submittedName>
</protein>
<evidence type="ECO:0000313" key="1">
    <source>
        <dbReference type="EMBL" id="ARM66802.1"/>
    </source>
</evidence>
<reference evidence="1 2" key="1">
    <citation type="journal article" date="2017" name="Viruses">
        <title>Phage Biodiversity in Artisanal Cheese Wheys Reflects the Complexity of the Fermentation Process.</title>
        <authorList>
            <person name="Mahony J."/>
            <person name="Moscarelli A."/>
            <person name="Kelleher P."/>
            <person name="Lugli G.A."/>
            <person name="Ventura M."/>
            <person name="Settanni L."/>
            <person name="van Sinderen D."/>
        </authorList>
    </citation>
    <scope>NUCLEOTIDE SEQUENCE [LARGE SCALE GENOMIC DNA]</scope>
</reference>
<dbReference type="EMBL" id="KY554771">
    <property type="protein sequence ID" value="ARM66802.1"/>
    <property type="molecule type" value="Genomic_DNA"/>
</dbReference>